<keyword evidence="2" id="KW-1185">Reference proteome</keyword>
<reference evidence="3" key="1">
    <citation type="submission" date="2017-02" db="UniProtKB">
        <authorList>
            <consortium name="WormBaseParasite"/>
        </authorList>
    </citation>
    <scope>IDENTIFICATION</scope>
</reference>
<dbReference type="WBParaSite" id="BTMF_0000272801-mRNA-1">
    <property type="protein sequence ID" value="BTMF_0000272801-mRNA-1"/>
    <property type="gene ID" value="BTMF_0000272801"/>
</dbReference>
<dbReference type="EMBL" id="UZAG01001601">
    <property type="protein sequence ID" value="VDO11669.1"/>
    <property type="molecule type" value="Genomic_DNA"/>
</dbReference>
<evidence type="ECO:0000313" key="3">
    <source>
        <dbReference type="WBParaSite" id="BTMF_0000272801-mRNA-1"/>
    </source>
</evidence>
<dbReference type="Proteomes" id="UP000280834">
    <property type="component" value="Unassembled WGS sequence"/>
</dbReference>
<name>A0A0R3Q8S0_9BILA</name>
<dbReference type="AlphaFoldDB" id="A0A0R3Q8S0"/>
<gene>
    <name evidence="1" type="ORF">BTMF_LOCUS2053</name>
</gene>
<evidence type="ECO:0000313" key="2">
    <source>
        <dbReference type="Proteomes" id="UP000280834"/>
    </source>
</evidence>
<proteinExistence type="predicted"/>
<protein>
    <submittedName>
        <fullName evidence="3">Lipoprotein</fullName>
    </submittedName>
</protein>
<organism evidence="3">
    <name type="scientific">Brugia timori</name>
    <dbReference type="NCBI Taxonomy" id="42155"/>
    <lineage>
        <taxon>Eukaryota</taxon>
        <taxon>Metazoa</taxon>
        <taxon>Ecdysozoa</taxon>
        <taxon>Nematoda</taxon>
        <taxon>Chromadorea</taxon>
        <taxon>Rhabditida</taxon>
        <taxon>Spirurina</taxon>
        <taxon>Spiruromorpha</taxon>
        <taxon>Filarioidea</taxon>
        <taxon>Onchocercidae</taxon>
        <taxon>Brugia</taxon>
    </lineage>
</organism>
<evidence type="ECO:0000313" key="1">
    <source>
        <dbReference type="EMBL" id="VDO11669.1"/>
    </source>
</evidence>
<accession>A0A0R3Q8S0</accession>
<reference evidence="1 2" key="2">
    <citation type="submission" date="2018-11" db="EMBL/GenBank/DDBJ databases">
        <authorList>
            <consortium name="Pathogen Informatics"/>
        </authorList>
    </citation>
    <scope>NUCLEOTIDE SEQUENCE [LARGE SCALE GENOMIC DNA]</scope>
</reference>
<dbReference type="STRING" id="42155.A0A0R3Q8S0"/>
<sequence>MKGAGAQRVINGSANDVSVVNREKWWGQQFTGLYVNYILKLCYSQI</sequence>